<reference evidence="1 2" key="1">
    <citation type="submission" date="2016-06" db="EMBL/GenBank/DDBJ databases">
        <authorList>
            <consortium name="Pathogen Informatics"/>
        </authorList>
    </citation>
    <scope>NUCLEOTIDE SEQUENCE [LARGE SCALE GENOMIC DNA]</scope>
</reference>
<dbReference type="InterPro" id="IPR022139">
    <property type="entry name" value="Fam-L/Fam-M-like_plasmodium"/>
</dbReference>
<dbReference type="GeneID" id="39868594"/>
<dbReference type="AlphaFoldDB" id="A0A1D3PB88"/>
<dbReference type="Proteomes" id="UP000219813">
    <property type="component" value="Chromosome 8"/>
</dbReference>
<evidence type="ECO:0000313" key="1">
    <source>
        <dbReference type="EMBL" id="SCN12482.1"/>
    </source>
</evidence>
<gene>
    <name evidence="1" type="primary">PmUG01_08060800</name>
    <name evidence="1" type="ORF">PMUG01_08060800</name>
</gene>
<proteinExistence type="predicted"/>
<name>A0A1D3PB88_PLAMA</name>
<dbReference type="KEGG" id="pmal:PMUG01_08060800"/>
<protein>
    <submittedName>
        <fullName evidence="1">Fam-l protein</fullName>
    </submittedName>
</protein>
<accession>A0A1D3PB88</accession>
<sequence>MEQKIKLLFYIKIYIFIFLIWIRHFPIDISNGNKSLYEKQNNRSKIYIIIYRSLGIYIQDKDSNIIQLKTDIPNKKEYRNTNITHNEMRIKCKNKQLYKNKLNSADGYKQDNRNKSCIFETNKYSHLEKKIFKELDYVDFLRNNRAISYKTYKQIICKKYELRIVLPLLLLMLLSVSLLLDLLCSCGLVRGFLKVLKILGVTGAMRISLGKWLLSIPPLKWLLISAKHVKFEKVTNAGKQVKEFSFVTRNFFFILIYFVLFFTLGITLISGVIYYHKKVKKYEKIKFKKR</sequence>
<keyword evidence="2" id="KW-1185">Reference proteome</keyword>
<dbReference type="RefSeq" id="XP_028861422.1">
    <property type="nucleotide sequence ID" value="XM_029004765.1"/>
</dbReference>
<dbReference type="EMBL" id="LT594629">
    <property type="protein sequence ID" value="SCN12482.1"/>
    <property type="molecule type" value="Genomic_DNA"/>
</dbReference>
<dbReference type="Pfam" id="PF12420">
    <property type="entry name" value="DUF3671"/>
    <property type="match status" value="1"/>
</dbReference>
<dbReference type="VEuPathDB" id="PlasmoDB:PmUG01_08060800"/>
<organism evidence="1 2">
    <name type="scientific">Plasmodium malariae</name>
    <dbReference type="NCBI Taxonomy" id="5858"/>
    <lineage>
        <taxon>Eukaryota</taxon>
        <taxon>Sar</taxon>
        <taxon>Alveolata</taxon>
        <taxon>Apicomplexa</taxon>
        <taxon>Aconoidasida</taxon>
        <taxon>Haemosporida</taxon>
        <taxon>Plasmodiidae</taxon>
        <taxon>Plasmodium</taxon>
        <taxon>Plasmodium (Plasmodium)</taxon>
    </lineage>
</organism>
<evidence type="ECO:0000313" key="2">
    <source>
        <dbReference type="Proteomes" id="UP000219813"/>
    </source>
</evidence>